<dbReference type="SUPFAM" id="SSF51905">
    <property type="entry name" value="FAD/NAD(P)-binding domain"/>
    <property type="match status" value="1"/>
</dbReference>
<feature type="domain" description="Amine oxidase" evidence="3">
    <location>
        <begin position="34"/>
        <end position="138"/>
    </location>
</feature>
<comment type="caution">
    <text evidence="4">The sequence shown here is derived from an EMBL/GenBank/DDBJ whole genome shotgun (WGS) entry which is preliminary data.</text>
</comment>
<feature type="non-terminal residue" evidence="4">
    <location>
        <position position="138"/>
    </location>
</feature>
<dbReference type="InterPro" id="IPR036188">
    <property type="entry name" value="FAD/NAD-bd_sf"/>
</dbReference>
<gene>
    <name evidence="4" type="ORF">HNV28_37815</name>
</gene>
<dbReference type="AlphaFoldDB" id="A0A7Y4MWP6"/>
<dbReference type="GO" id="GO:0016491">
    <property type="term" value="F:oxidoreductase activity"/>
    <property type="evidence" value="ECO:0007669"/>
    <property type="project" value="UniProtKB-KW"/>
</dbReference>
<feature type="non-terminal residue" evidence="4">
    <location>
        <position position="1"/>
    </location>
</feature>
<evidence type="ECO:0000259" key="3">
    <source>
        <dbReference type="Pfam" id="PF01593"/>
    </source>
</evidence>
<dbReference type="RefSeq" id="WP_171445641.1">
    <property type="nucleotide sequence ID" value="NZ_JABFNT010000351.1"/>
</dbReference>
<proteinExistence type="inferred from homology"/>
<dbReference type="PANTHER" id="PTHR43734">
    <property type="entry name" value="PHYTOENE DESATURASE"/>
    <property type="match status" value="1"/>
</dbReference>
<evidence type="ECO:0000256" key="1">
    <source>
        <dbReference type="ARBA" id="ARBA00006046"/>
    </source>
</evidence>
<comment type="similarity">
    <text evidence="1">Belongs to the carotenoid/retinoid oxidoreductase family.</text>
</comment>
<name>A0A7Y4MWP6_MYXXA</name>
<dbReference type="Proteomes" id="UP000533080">
    <property type="component" value="Unassembled WGS sequence"/>
</dbReference>
<reference evidence="4 5" key="1">
    <citation type="submission" date="2020-05" db="EMBL/GenBank/DDBJ databases">
        <authorList>
            <person name="Whitworth D."/>
        </authorList>
    </citation>
    <scope>NUCLEOTIDE SEQUENCE [LARGE SCALE GENOMIC DNA]</scope>
    <source>
        <strain evidence="4 5">AM005</strain>
    </source>
</reference>
<organism evidence="4 5">
    <name type="scientific">Myxococcus xanthus</name>
    <dbReference type="NCBI Taxonomy" id="34"/>
    <lineage>
        <taxon>Bacteria</taxon>
        <taxon>Pseudomonadati</taxon>
        <taxon>Myxococcota</taxon>
        <taxon>Myxococcia</taxon>
        <taxon>Myxococcales</taxon>
        <taxon>Cystobacterineae</taxon>
        <taxon>Myxococcaceae</taxon>
        <taxon>Myxococcus</taxon>
    </lineage>
</organism>
<dbReference type="Pfam" id="PF01593">
    <property type="entry name" value="Amino_oxidase"/>
    <property type="match status" value="1"/>
</dbReference>
<dbReference type="PANTHER" id="PTHR43734:SF7">
    <property type="entry name" value="4,4'-DIAPONEUROSPORENE OXYGENASE"/>
    <property type="match status" value="1"/>
</dbReference>
<sequence>LEGPFIREGRTSPTGLAQRVGISGLGDLWRIQPFATLWSALGTFFRDPRLLQLFGRYATYCGASPFTAPATLMLVAHVEQAGVWTVAGGMSALAGAVADLATQRGATFRFGTHVDRILTEGGRVSGVVLSDGERIPAD</sequence>
<dbReference type="EMBL" id="JABFNT010000351">
    <property type="protein sequence ID" value="NOJ83998.1"/>
    <property type="molecule type" value="Genomic_DNA"/>
</dbReference>
<dbReference type="InterPro" id="IPR002937">
    <property type="entry name" value="Amino_oxidase"/>
</dbReference>
<protein>
    <submittedName>
        <fullName evidence="4">CrtD protein</fullName>
    </submittedName>
</protein>
<keyword evidence="2" id="KW-0560">Oxidoreductase</keyword>
<evidence type="ECO:0000313" key="4">
    <source>
        <dbReference type="EMBL" id="NOJ83998.1"/>
    </source>
</evidence>
<dbReference type="Gene3D" id="3.50.50.60">
    <property type="entry name" value="FAD/NAD(P)-binding domain"/>
    <property type="match status" value="1"/>
</dbReference>
<evidence type="ECO:0000313" key="5">
    <source>
        <dbReference type="Proteomes" id="UP000533080"/>
    </source>
</evidence>
<accession>A0A7Y4MWP6</accession>
<evidence type="ECO:0000256" key="2">
    <source>
        <dbReference type="ARBA" id="ARBA00023002"/>
    </source>
</evidence>